<dbReference type="WBParaSite" id="sdigi.contig370.g7820.t1">
    <property type="protein sequence ID" value="sdigi.contig370.g7820.t1"/>
    <property type="gene ID" value="sdigi.contig370.g7820"/>
</dbReference>
<organism evidence="1 2">
    <name type="scientific">Setaria digitata</name>
    <dbReference type="NCBI Taxonomy" id="48799"/>
    <lineage>
        <taxon>Eukaryota</taxon>
        <taxon>Metazoa</taxon>
        <taxon>Ecdysozoa</taxon>
        <taxon>Nematoda</taxon>
        <taxon>Chromadorea</taxon>
        <taxon>Rhabditida</taxon>
        <taxon>Spirurina</taxon>
        <taxon>Spiruromorpha</taxon>
        <taxon>Filarioidea</taxon>
        <taxon>Setariidae</taxon>
        <taxon>Setaria</taxon>
    </lineage>
</organism>
<name>A0A915PRR7_9BILA</name>
<evidence type="ECO:0000313" key="1">
    <source>
        <dbReference type="Proteomes" id="UP000887581"/>
    </source>
</evidence>
<reference evidence="2" key="1">
    <citation type="submission" date="2022-11" db="UniProtKB">
        <authorList>
            <consortium name="WormBaseParasite"/>
        </authorList>
    </citation>
    <scope>IDENTIFICATION</scope>
</reference>
<protein>
    <submittedName>
        <fullName evidence="2">Uncharacterized protein</fullName>
    </submittedName>
</protein>
<dbReference type="Proteomes" id="UP000887581">
    <property type="component" value="Unplaced"/>
</dbReference>
<dbReference type="AlphaFoldDB" id="A0A915PRR7"/>
<keyword evidence="1" id="KW-1185">Reference proteome</keyword>
<sequence length="96" mass="10509">MNTVSTEGNCNLLSQVLDRSPLLYEVAVHCRKCWTGHRYCTKLQFTVASAGQVTATVRSCSSLSQVLDRSPLLYANSEQDLSNSTVRILNGIDNAS</sequence>
<accession>A0A915PRR7</accession>
<proteinExistence type="predicted"/>
<evidence type="ECO:0000313" key="2">
    <source>
        <dbReference type="WBParaSite" id="sdigi.contig370.g7820.t1"/>
    </source>
</evidence>